<keyword evidence="3" id="KW-0479">Metal-binding</keyword>
<evidence type="ECO:0000259" key="9">
    <source>
        <dbReference type="Pfam" id="PF04324"/>
    </source>
</evidence>
<comment type="caution">
    <text evidence="10">The sequence shown here is derived from an EMBL/GenBank/DDBJ whole genome shotgun (WGS) entry which is preliminary data.</text>
</comment>
<keyword evidence="11" id="KW-1185">Reference proteome</keyword>
<name>A0A556A883_9BURK</name>
<proteinExistence type="inferred from homology"/>
<feature type="domain" description="BFD-like [2Fe-2S]-binding" evidence="9">
    <location>
        <begin position="2"/>
        <end position="49"/>
    </location>
</feature>
<comment type="similarity">
    <text evidence="8">Belongs to the Bfd family.</text>
</comment>
<dbReference type="PANTHER" id="PTHR37424">
    <property type="entry name" value="BACTERIOFERRITIN-ASSOCIATED FERREDOXIN"/>
    <property type="match status" value="1"/>
</dbReference>
<keyword evidence="1" id="KW-0813">Transport</keyword>
<evidence type="ECO:0000256" key="4">
    <source>
        <dbReference type="ARBA" id="ARBA00022982"/>
    </source>
</evidence>
<evidence type="ECO:0000256" key="5">
    <source>
        <dbReference type="ARBA" id="ARBA00023004"/>
    </source>
</evidence>
<evidence type="ECO:0000256" key="3">
    <source>
        <dbReference type="ARBA" id="ARBA00022723"/>
    </source>
</evidence>
<reference evidence="10 11" key="1">
    <citation type="submission" date="2019-07" db="EMBL/GenBank/DDBJ databases">
        <title>Qingshengfaniella alkalisoli gen. nov., sp. nov., isolated from saline soil.</title>
        <authorList>
            <person name="Xu L."/>
            <person name="Huang X.-X."/>
            <person name="Sun J.-Q."/>
        </authorList>
    </citation>
    <scope>NUCLEOTIDE SEQUENCE [LARGE SCALE GENOMIC DNA]</scope>
    <source>
        <strain evidence="10 11">DSM 27279</strain>
    </source>
</reference>
<protein>
    <recommendedName>
        <fullName evidence="7">Bacterioferritin-associated ferredoxin</fullName>
    </recommendedName>
</protein>
<gene>
    <name evidence="10" type="ORF">FOZ76_26205</name>
</gene>
<keyword evidence="4" id="KW-0249">Electron transport</keyword>
<evidence type="ECO:0000256" key="2">
    <source>
        <dbReference type="ARBA" id="ARBA00022714"/>
    </source>
</evidence>
<keyword evidence="6" id="KW-0411">Iron-sulfur</keyword>
<dbReference type="RefSeq" id="WP_143951219.1">
    <property type="nucleotide sequence ID" value="NZ_BAABMB010000005.1"/>
</dbReference>
<sequence>MYICICNGITEAELRESVAAGARSFEELQLETGVASCCGTCAGAAAALLPGGCPGPAACHSSAHAAQRQLARTPAPARMPMAPALSAPVRWISRVPRTAPSLAEAA</sequence>
<evidence type="ECO:0000313" key="10">
    <source>
        <dbReference type="EMBL" id="TSH89104.1"/>
    </source>
</evidence>
<evidence type="ECO:0000256" key="6">
    <source>
        <dbReference type="ARBA" id="ARBA00023014"/>
    </source>
</evidence>
<dbReference type="Proteomes" id="UP000318405">
    <property type="component" value="Unassembled WGS sequence"/>
</dbReference>
<accession>A0A556A883</accession>
<dbReference type="EMBL" id="VLTJ01000042">
    <property type="protein sequence ID" value="TSH89104.1"/>
    <property type="molecule type" value="Genomic_DNA"/>
</dbReference>
<dbReference type="OrthoDB" id="9815350at2"/>
<evidence type="ECO:0000256" key="8">
    <source>
        <dbReference type="ARBA" id="ARBA00046332"/>
    </source>
</evidence>
<keyword evidence="5" id="KW-0408">Iron</keyword>
<evidence type="ECO:0000313" key="11">
    <source>
        <dbReference type="Proteomes" id="UP000318405"/>
    </source>
</evidence>
<dbReference type="InterPro" id="IPR007419">
    <property type="entry name" value="BFD-like_2Fe2S-bd_dom"/>
</dbReference>
<dbReference type="GO" id="GO:0051537">
    <property type="term" value="F:2 iron, 2 sulfur cluster binding"/>
    <property type="evidence" value="ECO:0007669"/>
    <property type="project" value="UniProtKB-KW"/>
</dbReference>
<evidence type="ECO:0000256" key="7">
    <source>
        <dbReference type="ARBA" id="ARBA00039386"/>
    </source>
</evidence>
<dbReference type="PANTHER" id="PTHR37424:SF1">
    <property type="entry name" value="BACTERIOFERRITIN-ASSOCIATED FERREDOXIN"/>
    <property type="match status" value="1"/>
</dbReference>
<organism evidence="10 11">
    <name type="scientific">Verticiella sediminum</name>
    <dbReference type="NCBI Taxonomy" id="1247510"/>
    <lineage>
        <taxon>Bacteria</taxon>
        <taxon>Pseudomonadati</taxon>
        <taxon>Pseudomonadota</taxon>
        <taxon>Betaproteobacteria</taxon>
        <taxon>Burkholderiales</taxon>
        <taxon>Alcaligenaceae</taxon>
        <taxon>Verticiella</taxon>
    </lineage>
</organism>
<dbReference type="InterPro" id="IPR041854">
    <property type="entry name" value="BFD-like_2Fe2S-bd_dom_sf"/>
</dbReference>
<dbReference type="AlphaFoldDB" id="A0A556A883"/>
<dbReference type="Pfam" id="PF04324">
    <property type="entry name" value="Fer2_BFD"/>
    <property type="match status" value="1"/>
</dbReference>
<keyword evidence="2" id="KW-0001">2Fe-2S</keyword>
<dbReference type="Gene3D" id="1.10.10.1100">
    <property type="entry name" value="BFD-like [2Fe-2S]-binding domain"/>
    <property type="match status" value="1"/>
</dbReference>
<dbReference type="InterPro" id="IPR052371">
    <property type="entry name" value="BFD-associated_ferredoxin"/>
</dbReference>
<dbReference type="GO" id="GO:0046872">
    <property type="term" value="F:metal ion binding"/>
    <property type="evidence" value="ECO:0007669"/>
    <property type="project" value="UniProtKB-KW"/>
</dbReference>
<evidence type="ECO:0000256" key="1">
    <source>
        <dbReference type="ARBA" id="ARBA00022448"/>
    </source>
</evidence>